<feature type="compositionally biased region" description="Polar residues" evidence="1">
    <location>
        <begin position="148"/>
        <end position="165"/>
    </location>
</feature>
<dbReference type="AlphaFoldDB" id="A0A1J9PRK8"/>
<evidence type="ECO:0000313" key="2">
    <source>
        <dbReference type="EMBL" id="OJD19049.1"/>
    </source>
</evidence>
<reference evidence="2 3" key="1">
    <citation type="submission" date="2015-07" db="EMBL/GenBank/DDBJ databases">
        <title>Emmonsia species relationships and genome sequence.</title>
        <authorList>
            <consortium name="The Broad Institute Genomics Platform"/>
            <person name="Cuomo C.A."/>
            <person name="Munoz J.F."/>
            <person name="Imamovic A."/>
            <person name="Priest M.E."/>
            <person name="Young S."/>
            <person name="Clay O.K."/>
            <person name="McEwen J.G."/>
        </authorList>
    </citation>
    <scope>NUCLEOTIDE SEQUENCE [LARGE SCALE GENOMIC DNA]</scope>
    <source>
        <strain evidence="2 3">UAMH 9510</strain>
    </source>
</reference>
<evidence type="ECO:0000256" key="1">
    <source>
        <dbReference type="SAM" id="MobiDB-lite"/>
    </source>
</evidence>
<feature type="region of interest" description="Disordered" evidence="1">
    <location>
        <begin position="1"/>
        <end position="115"/>
    </location>
</feature>
<evidence type="ECO:0000313" key="3">
    <source>
        <dbReference type="Proteomes" id="UP000182235"/>
    </source>
</evidence>
<gene>
    <name evidence="2" type="ORF">AJ78_01000</name>
</gene>
<dbReference type="OrthoDB" id="4188847at2759"/>
<proteinExistence type="predicted"/>
<organism evidence="2 3">
    <name type="scientific">Emergomyces pasteurianus Ep9510</name>
    <dbReference type="NCBI Taxonomy" id="1447872"/>
    <lineage>
        <taxon>Eukaryota</taxon>
        <taxon>Fungi</taxon>
        <taxon>Dikarya</taxon>
        <taxon>Ascomycota</taxon>
        <taxon>Pezizomycotina</taxon>
        <taxon>Eurotiomycetes</taxon>
        <taxon>Eurotiomycetidae</taxon>
        <taxon>Onygenales</taxon>
        <taxon>Ajellomycetaceae</taxon>
        <taxon>Emergomyces</taxon>
    </lineage>
</organism>
<feature type="compositionally biased region" description="Pro residues" evidence="1">
    <location>
        <begin position="44"/>
        <end position="63"/>
    </location>
</feature>
<dbReference type="EMBL" id="LGRN01000019">
    <property type="protein sequence ID" value="OJD19049.1"/>
    <property type="molecule type" value="Genomic_DNA"/>
</dbReference>
<sequence length="284" mass="31653">MQPARRQTGGLTLPKTTKRARFAAPVEIPEKETEGQQNEQADRNPPPEYTPQLPPKPQKPPRPQRPRTCQTLGKVHPRSPSGNEGSNKRPKLDESRKAEPGKFSAILGSSASRNGTIHLDDGNLGFASEPIMTGTDLLEEEVGGGFSDQGQSKGSSPHTSQQEQRQVLLDKLREVERRQTLLVGWEKTTEGKFSWLSGERRAAEQKLLWLQSEEAATRMKLEWFPGELRMVEQGRARVLSELLVNEERQTKVLNQLEVLESGKGGGKRGADKGVVVFDEEMMEI</sequence>
<feature type="compositionally biased region" description="Basic and acidic residues" evidence="1">
    <location>
        <begin position="86"/>
        <end position="100"/>
    </location>
</feature>
<dbReference type="Proteomes" id="UP000182235">
    <property type="component" value="Unassembled WGS sequence"/>
</dbReference>
<protein>
    <submittedName>
        <fullName evidence="2">Uncharacterized protein</fullName>
    </submittedName>
</protein>
<feature type="region of interest" description="Disordered" evidence="1">
    <location>
        <begin position="141"/>
        <end position="165"/>
    </location>
</feature>
<comment type="caution">
    <text evidence="2">The sequence shown here is derived from an EMBL/GenBank/DDBJ whole genome shotgun (WGS) entry which is preliminary data.</text>
</comment>
<keyword evidence="3" id="KW-1185">Reference proteome</keyword>
<dbReference type="VEuPathDB" id="FungiDB:AJ78_01000"/>
<accession>A0A1J9PRK8</accession>
<name>A0A1J9PRK8_9EURO</name>